<protein>
    <recommendedName>
        <fullName evidence="4">2-oxoisovalerate dehydrogenase subunit alpha</fullName>
        <ecNumber evidence="4">1.2.4.4</ecNumber>
    </recommendedName>
    <alternativeName>
        <fullName evidence="4">Branched-chain alpha-keto acid dehydrogenase E1 component alpha chain</fullName>
    </alternativeName>
</protein>
<evidence type="ECO:0000256" key="5">
    <source>
        <dbReference type="SAM" id="MobiDB-lite"/>
    </source>
</evidence>
<keyword evidence="2 4" id="KW-0560">Oxidoreductase</keyword>
<keyword evidence="8" id="KW-1185">Reference proteome</keyword>
<evidence type="ECO:0000256" key="3">
    <source>
        <dbReference type="ARBA" id="ARBA00023052"/>
    </source>
</evidence>
<keyword evidence="3 4" id="KW-0786">Thiamine pyrophosphate</keyword>
<comment type="catalytic activity">
    <reaction evidence="4">
        <text>N(6)-[(R)-lipoyl]-L-lysyl-[protein] + 3-methyl-2-oxobutanoate + H(+) = N(6)-[(R)-S(8)-2-methylpropanoyldihydrolipoyl]-L-lysyl-[protein] + CO2</text>
        <dbReference type="Rhea" id="RHEA:13457"/>
        <dbReference type="Rhea" id="RHEA-COMP:10474"/>
        <dbReference type="Rhea" id="RHEA-COMP:10497"/>
        <dbReference type="ChEBI" id="CHEBI:11851"/>
        <dbReference type="ChEBI" id="CHEBI:15378"/>
        <dbReference type="ChEBI" id="CHEBI:16526"/>
        <dbReference type="ChEBI" id="CHEBI:83099"/>
        <dbReference type="ChEBI" id="CHEBI:83142"/>
        <dbReference type="EC" id="1.2.4.4"/>
    </reaction>
</comment>
<evidence type="ECO:0000259" key="6">
    <source>
        <dbReference type="Pfam" id="PF00676"/>
    </source>
</evidence>
<dbReference type="PANTHER" id="PTHR43380:SF1">
    <property type="entry name" value="2-OXOISOVALERATE DEHYDROGENASE SUBUNIT ALPHA, MITOCHONDRIAL"/>
    <property type="match status" value="1"/>
</dbReference>
<feature type="region of interest" description="Disordered" evidence="5">
    <location>
        <begin position="1"/>
        <end position="28"/>
    </location>
</feature>
<dbReference type="EC" id="1.2.4.4" evidence="4"/>
<reference evidence="7 8" key="1">
    <citation type="submission" date="2022-04" db="EMBL/GenBank/DDBJ databases">
        <title>Genome diversity in the genus Frankia.</title>
        <authorList>
            <person name="Carlos-Shanley C."/>
            <person name="Hahn D."/>
        </authorList>
    </citation>
    <scope>NUCLEOTIDE SEQUENCE [LARGE SCALE GENOMIC DNA]</scope>
    <source>
        <strain evidence="7 8">Ag45/Mut15</strain>
    </source>
</reference>
<dbReference type="Gene3D" id="3.40.50.970">
    <property type="match status" value="1"/>
</dbReference>
<dbReference type="Pfam" id="PF00676">
    <property type="entry name" value="E1_dh"/>
    <property type="match status" value="1"/>
</dbReference>
<comment type="cofactor">
    <cofactor evidence="1 4">
        <name>thiamine diphosphate</name>
        <dbReference type="ChEBI" id="CHEBI:58937"/>
    </cofactor>
</comment>
<dbReference type="PANTHER" id="PTHR43380">
    <property type="entry name" value="2-OXOISOVALERATE DEHYDROGENASE SUBUNIT ALPHA, MITOCHONDRIAL"/>
    <property type="match status" value="1"/>
</dbReference>
<accession>A0ABT0JVW3</accession>
<dbReference type="EMBL" id="JALKFT010000006">
    <property type="protein sequence ID" value="MCK9875689.1"/>
    <property type="molecule type" value="Genomic_DNA"/>
</dbReference>
<sequence>MIPDPVTQDGGIPAHSDEHTQAEHGSTVHRLLPHPAPVRLLDENGQRVDAHPDYPLPPAADLLAAYRAMVIGRRFDRQACVLALQGRIAAFPSSEGQEACQVGAAQALASTDWLFPTYRDSTTLLTRGIDPIDVLAPVRGRVHCGYNPYDHRCAPMTTPLATQALHAVGLAAAAARDHEPTVALALVGDGATSEGDFHEALNFAAVFRAPVVLLVQNNRYAISVPLARQSAAPALAYKGVGYGVRAEQVDGNDVAAVLAVLRVAVERARGGDGPMLVEAHTYRLAAHTTADDPSRYRDPAETARWRTRDPLVRLRTYLRTAGLLDDHDDDAISAQAEELAAGVRAGVGEPAAGGPADLFTHVYAQPPATLAEQRHEAEQAAFARLDVTTEPASGVTSGRGTRR</sequence>
<evidence type="ECO:0000313" key="7">
    <source>
        <dbReference type="EMBL" id="MCK9875689.1"/>
    </source>
</evidence>
<gene>
    <name evidence="7" type="ORF">MXD59_07870</name>
</gene>
<evidence type="ECO:0000256" key="4">
    <source>
        <dbReference type="RuleBase" id="RU365014"/>
    </source>
</evidence>
<dbReference type="CDD" id="cd02000">
    <property type="entry name" value="TPP_E1_PDC_ADC_BCADC"/>
    <property type="match status" value="1"/>
</dbReference>
<dbReference type="InterPro" id="IPR029061">
    <property type="entry name" value="THDP-binding"/>
</dbReference>
<name>A0ABT0JVW3_9ACTN</name>
<dbReference type="SUPFAM" id="SSF52518">
    <property type="entry name" value="Thiamin diphosphate-binding fold (THDP-binding)"/>
    <property type="match status" value="1"/>
</dbReference>
<comment type="similarity">
    <text evidence="4">Belongs to the BCKDHA family.</text>
</comment>
<evidence type="ECO:0000313" key="8">
    <source>
        <dbReference type="Proteomes" id="UP001201873"/>
    </source>
</evidence>
<dbReference type="InterPro" id="IPR050771">
    <property type="entry name" value="Alpha-ketoacid_DH_E1_comp"/>
</dbReference>
<organism evidence="7 8">
    <name type="scientific">Frankia umida</name>
    <dbReference type="NCBI Taxonomy" id="573489"/>
    <lineage>
        <taxon>Bacteria</taxon>
        <taxon>Bacillati</taxon>
        <taxon>Actinomycetota</taxon>
        <taxon>Actinomycetes</taxon>
        <taxon>Frankiales</taxon>
        <taxon>Frankiaceae</taxon>
        <taxon>Frankia</taxon>
    </lineage>
</organism>
<dbReference type="Proteomes" id="UP001201873">
    <property type="component" value="Unassembled WGS sequence"/>
</dbReference>
<proteinExistence type="inferred from homology"/>
<comment type="function">
    <text evidence="4">The branched-chain alpha-keto dehydrogenase complex catalyzes the overall conversion of alpha-keto acids to acyl-CoA and CO(2). It contains multiple copies of three enzymatic components: branched-chain alpha-keto acid decarboxylase (E1), lipoamide acyltransferase (E2) and lipoamide dehydrogenase (E3).</text>
</comment>
<dbReference type="InterPro" id="IPR001017">
    <property type="entry name" value="DH_E1"/>
</dbReference>
<evidence type="ECO:0000256" key="1">
    <source>
        <dbReference type="ARBA" id="ARBA00001964"/>
    </source>
</evidence>
<feature type="domain" description="Dehydrogenase E1 component" evidence="6">
    <location>
        <begin position="66"/>
        <end position="338"/>
    </location>
</feature>
<evidence type="ECO:0000256" key="2">
    <source>
        <dbReference type="ARBA" id="ARBA00023002"/>
    </source>
</evidence>
<comment type="caution">
    <text evidence="7">The sequence shown here is derived from an EMBL/GenBank/DDBJ whole genome shotgun (WGS) entry which is preliminary data.</text>
</comment>